<organism evidence="11 12">
    <name type="scientific">Pseudoxanthomonas wuyuanensis</name>
    <dbReference type="NCBI Taxonomy" id="1073196"/>
    <lineage>
        <taxon>Bacteria</taxon>
        <taxon>Pseudomonadati</taxon>
        <taxon>Pseudomonadota</taxon>
        <taxon>Gammaproteobacteria</taxon>
        <taxon>Lysobacterales</taxon>
        <taxon>Lysobacteraceae</taxon>
        <taxon>Pseudoxanthomonas</taxon>
    </lineage>
</organism>
<comment type="similarity">
    <text evidence="3 10">Belongs to the FliL family.</text>
</comment>
<keyword evidence="12" id="KW-1185">Reference proteome</keyword>
<feature type="transmembrane region" description="Helical" evidence="10">
    <location>
        <begin position="23"/>
        <end position="45"/>
    </location>
</feature>
<dbReference type="Pfam" id="PF03748">
    <property type="entry name" value="FliL"/>
    <property type="match status" value="1"/>
</dbReference>
<dbReference type="GO" id="GO:0071978">
    <property type="term" value="P:bacterial-type flagellum-dependent swarming motility"/>
    <property type="evidence" value="ECO:0007669"/>
    <property type="project" value="TreeGrafter"/>
</dbReference>
<evidence type="ECO:0000256" key="7">
    <source>
        <dbReference type="ARBA" id="ARBA00022779"/>
    </source>
</evidence>
<keyword evidence="7 10" id="KW-0283">Flagellar rotation</keyword>
<dbReference type="GO" id="GO:0009425">
    <property type="term" value="C:bacterial-type flagellum basal body"/>
    <property type="evidence" value="ECO:0007669"/>
    <property type="project" value="InterPro"/>
</dbReference>
<dbReference type="RefSeq" id="WP_097120687.1">
    <property type="nucleotide sequence ID" value="NZ_OCND01000001.1"/>
</dbReference>
<proteinExistence type="inferred from homology"/>
<dbReference type="PANTHER" id="PTHR35091:SF2">
    <property type="entry name" value="FLAGELLAR PROTEIN FLIL"/>
    <property type="match status" value="1"/>
</dbReference>
<evidence type="ECO:0000256" key="3">
    <source>
        <dbReference type="ARBA" id="ARBA00008281"/>
    </source>
</evidence>
<dbReference type="Proteomes" id="UP000219374">
    <property type="component" value="Unassembled WGS sequence"/>
</dbReference>
<reference evidence="11 12" key="1">
    <citation type="submission" date="2017-09" db="EMBL/GenBank/DDBJ databases">
        <authorList>
            <person name="Ehlers B."/>
            <person name="Leendertz F.H."/>
        </authorList>
    </citation>
    <scope>NUCLEOTIDE SEQUENCE [LARGE SCALE GENOMIC DNA]</scope>
    <source>
        <strain evidence="11 12">CGMCC 1.10978</strain>
    </source>
</reference>
<evidence type="ECO:0000256" key="1">
    <source>
        <dbReference type="ARBA" id="ARBA00002254"/>
    </source>
</evidence>
<dbReference type="OrthoDB" id="5616092at2"/>
<evidence type="ECO:0000256" key="2">
    <source>
        <dbReference type="ARBA" id="ARBA00004162"/>
    </source>
</evidence>
<gene>
    <name evidence="11" type="ORF">SAMN06296416_101971</name>
</gene>
<keyword evidence="9 10" id="KW-0472">Membrane</keyword>
<evidence type="ECO:0000256" key="5">
    <source>
        <dbReference type="ARBA" id="ARBA00022500"/>
    </source>
</evidence>
<protein>
    <recommendedName>
        <fullName evidence="10">Flagellar protein FliL</fullName>
    </recommendedName>
</protein>
<dbReference type="InterPro" id="IPR005503">
    <property type="entry name" value="FliL"/>
</dbReference>
<dbReference type="PANTHER" id="PTHR35091">
    <property type="entry name" value="FLAGELLAR PROTEIN FLIL"/>
    <property type="match status" value="1"/>
</dbReference>
<dbReference type="GO" id="GO:0006935">
    <property type="term" value="P:chemotaxis"/>
    <property type="evidence" value="ECO:0007669"/>
    <property type="project" value="UniProtKB-KW"/>
</dbReference>
<evidence type="ECO:0000256" key="10">
    <source>
        <dbReference type="RuleBase" id="RU364125"/>
    </source>
</evidence>
<evidence type="ECO:0000256" key="8">
    <source>
        <dbReference type="ARBA" id="ARBA00022989"/>
    </source>
</evidence>
<keyword evidence="6 10" id="KW-0812">Transmembrane</keyword>
<evidence type="ECO:0000256" key="6">
    <source>
        <dbReference type="ARBA" id="ARBA00022692"/>
    </source>
</evidence>
<evidence type="ECO:0000313" key="11">
    <source>
        <dbReference type="EMBL" id="SOD51981.1"/>
    </source>
</evidence>
<evidence type="ECO:0000256" key="9">
    <source>
        <dbReference type="ARBA" id="ARBA00023136"/>
    </source>
</evidence>
<evidence type="ECO:0000313" key="12">
    <source>
        <dbReference type="Proteomes" id="UP000219374"/>
    </source>
</evidence>
<accession>A0A286CZX7</accession>
<evidence type="ECO:0000256" key="4">
    <source>
        <dbReference type="ARBA" id="ARBA00022475"/>
    </source>
</evidence>
<comment type="subcellular location">
    <subcellularLocation>
        <location evidence="10">Cell inner membrane</location>
    </subcellularLocation>
    <subcellularLocation>
        <location evidence="2">Cell membrane</location>
        <topology evidence="2">Single-pass membrane protein</topology>
    </subcellularLocation>
</comment>
<name>A0A286CZX7_9GAMM</name>
<comment type="function">
    <text evidence="1 10">Controls the rotational direction of flagella during chemotaxis.</text>
</comment>
<keyword evidence="10" id="KW-0997">Cell inner membrane</keyword>
<keyword evidence="11" id="KW-0966">Cell projection</keyword>
<keyword evidence="11" id="KW-0282">Flagellum</keyword>
<keyword evidence="11" id="KW-0969">Cilium</keyword>
<dbReference type="GO" id="GO:0005886">
    <property type="term" value="C:plasma membrane"/>
    <property type="evidence" value="ECO:0007669"/>
    <property type="project" value="UniProtKB-SubCell"/>
</dbReference>
<sequence>MSAVEKPAVKAAKPASAKAGKPWLTIIAAAVVAAGAAGGGAWFYANRSATEQVQQAEAKAKAGSIPAPAQYFALEPPFVVNLIGSAGGARYLQVEVQLMTRDAESLKSIEQHAPAIRARLLMLFAQENADELISRAGKEKLQAAALSEVRKLLTAETGKPCAEALLFTSFVMQ</sequence>
<keyword evidence="4" id="KW-1003">Cell membrane</keyword>
<keyword evidence="5 10" id="KW-0145">Chemotaxis</keyword>
<keyword evidence="8 10" id="KW-1133">Transmembrane helix</keyword>
<dbReference type="AlphaFoldDB" id="A0A286CZX7"/>
<dbReference type="EMBL" id="OCND01000001">
    <property type="protein sequence ID" value="SOD51981.1"/>
    <property type="molecule type" value="Genomic_DNA"/>
</dbReference>